<protein>
    <submittedName>
        <fullName evidence="3">Uncharacterized protein</fullName>
    </submittedName>
</protein>
<sequence length="351" mass="41124">MKRVRYLLIVLGVLLSSVTSAAVQVGIGIGLPHVSIGINFPAYPELVVVPGYPVYYAPRLQANLFFYDGLYWVYQDDYWYASSWYNGPWWIVEPEFVPVFILRVPVRYYRRPPAYFIGWRGDAPPRWGDRWGHDWSQHRRGWDRWDRRSAPQPAPPPVYQKQYSGDRYPRQVEQQYEIHQQNYHYQPRDPVVQQQYQEQAAPPQGSIQQERQRIPRQNSNPQQGDDVRAPSQANVPNSGAYINRDEDVQRSAPPMPQQGRPEIQDQRTRPRVDQRDQQDGVDVYRPEQGATQERQPQRQYRRQQPQQETGQDGNNTTNEPRGRRGREWSGDNNRGGDSMRDHRGGGGNEYH</sequence>
<evidence type="ECO:0000256" key="2">
    <source>
        <dbReference type="SAM" id="SignalP"/>
    </source>
</evidence>
<dbReference type="RefSeq" id="WP_012777401.1">
    <property type="nucleotide sequence ID" value="NC_012968.1"/>
</dbReference>
<feature type="compositionally biased region" description="Basic and acidic residues" evidence="1">
    <location>
        <begin position="262"/>
        <end position="285"/>
    </location>
</feature>
<feature type="region of interest" description="Disordered" evidence="1">
    <location>
        <begin position="145"/>
        <end position="165"/>
    </location>
</feature>
<feature type="signal peptide" evidence="2">
    <location>
        <begin position="1"/>
        <end position="21"/>
    </location>
</feature>
<gene>
    <name evidence="3" type="ordered locus">Mmol_0033</name>
</gene>
<feature type="compositionally biased region" description="Polar residues" evidence="1">
    <location>
        <begin position="205"/>
        <end position="223"/>
    </location>
</feature>
<keyword evidence="4" id="KW-1185">Reference proteome</keyword>
<feature type="compositionally biased region" description="Basic and acidic residues" evidence="1">
    <location>
        <begin position="337"/>
        <end position="351"/>
    </location>
</feature>
<name>C6WY48_METML</name>
<reference evidence="3 4" key="2">
    <citation type="journal article" date="2011" name="J. Bacteriol.">
        <title>Genomes of three methylotrophs from a single niche uncover genetic and metabolic divergence of Methylophilaceae.</title>
        <authorList>
            <person name="Lapidus A."/>
            <person name="Clum A."/>
            <person name="Labutti K."/>
            <person name="Kaluzhnaya M.G."/>
            <person name="Lim S."/>
            <person name="Beck D.A."/>
            <person name="Glavina Del Rio T."/>
            <person name="Nolan M."/>
            <person name="Mavromatis K."/>
            <person name="Huntemann M."/>
            <person name="Lucas S."/>
            <person name="Lidstrom M.E."/>
            <person name="Ivanova N."/>
            <person name="Chistoserdova L."/>
        </authorList>
    </citation>
    <scope>NUCLEOTIDE SEQUENCE [LARGE SCALE GENOMIC DNA]</scope>
    <source>
        <strain evidence="4">JLW8 / ATCC BAA-1282 / DSM 17540</strain>
    </source>
</reference>
<feature type="compositionally biased region" description="Low complexity" evidence="1">
    <location>
        <begin position="292"/>
        <end position="308"/>
    </location>
</feature>
<feature type="compositionally biased region" description="Low complexity" evidence="1">
    <location>
        <begin position="193"/>
        <end position="204"/>
    </location>
</feature>
<evidence type="ECO:0000256" key="1">
    <source>
        <dbReference type="SAM" id="MobiDB-lite"/>
    </source>
</evidence>
<feature type="chain" id="PRO_5002973189" evidence="2">
    <location>
        <begin position="22"/>
        <end position="351"/>
    </location>
</feature>
<evidence type="ECO:0000313" key="3">
    <source>
        <dbReference type="EMBL" id="ACT46944.1"/>
    </source>
</evidence>
<dbReference type="Proteomes" id="UP000002742">
    <property type="component" value="Chromosome"/>
</dbReference>
<dbReference type="EMBL" id="CP001672">
    <property type="protein sequence ID" value="ACT46944.1"/>
    <property type="molecule type" value="Genomic_DNA"/>
</dbReference>
<keyword evidence="2" id="KW-0732">Signal</keyword>
<feature type="compositionally biased region" description="Polar residues" evidence="1">
    <location>
        <begin position="309"/>
        <end position="319"/>
    </location>
</feature>
<reference evidence="4" key="1">
    <citation type="submission" date="2009-07" db="EMBL/GenBank/DDBJ databases">
        <title>Complete sequence of Methylotenera mobilis JLW8.</title>
        <authorList>
            <consortium name="US DOE Joint Genome Institute"/>
            <person name="Lucas S."/>
            <person name="Copeland A."/>
            <person name="Lapidus A."/>
            <person name="Glavina del Rio T."/>
            <person name="Tice H."/>
            <person name="Bruce D."/>
            <person name="Goodwin L."/>
            <person name="Pitluck S."/>
            <person name="LaButti K.M."/>
            <person name="Clum A."/>
            <person name="Larimer F."/>
            <person name="Land M."/>
            <person name="Hauser L."/>
            <person name="Kyrpides N."/>
            <person name="Mikhailova N."/>
            <person name="Kayluzhnaya M."/>
            <person name="Chistoserdova L."/>
        </authorList>
    </citation>
    <scope>NUCLEOTIDE SEQUENCE [LARGE SCALE GENOMIC DNA]</scope>
    <source>
        <strain evidence="4">JLW8 / ATCC BAA-1282 / DSM 17540</strain>
    </source>
</reference>
<dbReference type="STRING" id="583345.Mmol_0033"/>
<dbReference type="HOGENOM" id="CLU_072297_0_0_4"/>
<dbReference type="KEGG" id="mmb:Mmol_0033"/>
<feature type="compositionally biased region" description="Basic and acidic residues" evidence="1">
    <location>
        <begin position="320"/>
        <end position="329"/>
    </location>
</feature>
<accession>C6WY48</accession>
<dbReference type="eggNOG" id="COG3064">
    <property type="taxonomic scope" value="Bacteria"/>
</dbReference>
<proteinExistence type="predicted"/>
<dbReference type="AlphaFoldDB" id="C6WY48"/>
<evidence type="ECO:0000313" key="4">
    <source>
        <dbReference type="Proteomes" id="UP000002742"/>
    </source>
</evidence>
<feature type="region of interest" description="Disordered" evidence="1">
    <location>
        <begin position="193"/>
        <end position="351"/>
    </location>
</feature>
<organism evidence="3 4">
    <name type="scientific">Methylotenera mobilis (strain JLW8 / ATCC BAA-1282 / DSM 17540)</name>
    <dbReference type="NCBI Taxonomy" id="583345"/>
    <lineage>
        <taxon>Bacteria</taxon>
        <taxon>Pseudomonadati</taxon>
        <taxon>Pseudomonadota</taxon>
        <taxon>Betaproteobacteria</taxon>
        <taxon>Nitrosomonadales</taxon>
        <taxon>Methylophilaceae</taxon>
        <taxon>Methylotenera</taxon>
    </lineage>
</organism>